<keyword evidence="3" id="KW-1185">Reference proteome</keyword>
<dbReference type="Gene3D" id="3.40.710.10">
    <property type="entry name" value="DD-peptidase/beta-lactamase superfamily"/>
    <property type="match status" value="1"/>
</dbReference>
<feature type="domain" description="Beta-lactamase-related" evidence="1">
    <location>
        <begin position="6"/>
        <end position="363"/>
    </location>
</feature>
<evidence type="ECO:0000313" key="3">
    <source>
        <dbReference type="Proteomes" id="UP001597216"/>
    </source>
</evidence>
<dbReference type="EMBL" id="JBHTLQ010000007">
    <property type="protein sequence ID" value="MFD1189930.1"/>
    <property type="molecule type" value="Genomic_DNA"/>
</dbReference>
<organism evidence="2 3">
    <name type="scientific">Phenylobacterium conjunctum</name>
    <dbReference type="NCBI Taxonomy" id="1298959"/>
    <lineage>
        <taxon>Bacteria</taxon>
        <taxon>Pseudomonadati</taxon>
        <taxon>Pseudomonadota</taxon>
        <taxon>Alphaproteobacteria</taxon>
        <taxon>Caulobacterales</taxon>
        <taxon>Caulobacteraceae</taxon>
        <taxon>Phenylobacterium</taxon>
    </lineage>
</organism>
<name>A0ABW3SZ70_9CAUL</name>
<reference evidence="3" key="1">
    <citation type="journal article" date="2019" name="Int. J. Syst. Evol. Microbiol.">
        <title>The Global Catalogue of Microorganisms (GCM) 10K type strain sequencing project: providing services to taxonomists for standard genome sequencing and annotation.</title>
        <authorList>
            <consortium name="The Broad Institute Genomics Platform"/>
            <consortium name="The Broad Institute Genome Sequencing Center for Infectious Disease"/>
            <person name="Wu L."/>
            <person name="Ma J."/>
        </authorList>
    </citation>
    <scope>NUCLEOTIDE SEQUENCE [LARGE SCALE GENOMIC DNA]</scope>
    <source>
        <strain evidence="3">CCUG 55074</strain>
    </source>
</reference>
<comment type="caution">
    <text evidence="2">The sequence shown here is derived from an EMBL/GenBank/DDBJ whole genome shotgun (WGS) entry which is preliminary data.</text>
</comment>
<dbReference type="EC" id="3.-.-.-" evidence="2"/>
<dbReference type="InterPro" id="IPR012338">
    <property type="entry name" value="Beta-lactam/transpept-like"/>
</dbReference>
<dbReference type="GO" id="GO:0016787">
    <property type="term" value="F:hydrolase activity"/>
    <property type="evidence" value="ECO:0007669"/>
    <property type="project" value="UniProtKB-KW"/>
</dbReference>
<dbReference type="InterPro" id="IPR001466">
    <property type="entry name" value="Beta-lactam-related"/>
</dbReference>
<sequence>MSYSRFEDALAKAVAERRIAGAVALVTDRDGALYEHAHGARTAGQDVAMDAGTLFWIASMTKALVSVGALKLVEAGKLTLDEDLARLIPEFADLQVLDGVDADGKPKVRPARSPITLRRLLSHTSGFAYGFTSPDLLAWATATGAADPSSGSRAAHKQPLVFDPGQDYIYGIGIDWAGVVIEAASGQRLDAYLAEHVTGPLGMADTGFKLSPDQAARAASVHVRGPEGVMPIPFGLPPEPEVLPGGGGLYSTAGDYGRFLRMLMGSGPQLLSEATLRELATLQTAPGVGGFKSALPGMSHDYDPYPGMPTGYGLATLITPDPTGDGRRGGSLTWAGLANTYYWADPVDGRGGVLMTQLLPFADPEVLELFKALERDAYGV</sequence>
<dbReference type="Proteomes" id="UP001597216">
    <property type="component" value="Unassembled WGS sequence"/>
</dbReference>
<accession>A0ABW3SZ70</accession>
<dbReference type="RefSeq" id="WP_377352829.1">
    <property type="nucleotide sequence ID" value="NZ_JBHTLQ010000007.1"/>
</dbReference>
<keyword evidence="2" id="KW-0378">Hydrolase</keyword>
<evidence type="ECO:0000313" key="2">
    <source>
        <dbReference type="EMBL" id="MFD1189930.1"/>
    </source>
</evidence>
<dbReference type="PANTHER" id="PTHR43283">
    <property type="entry name" value="BETA-LACTAMASE-RELATED"/>
    <property type="match status" value="1"/>
</dbReference>
<dbReference type="SUPFAM" id="SSF56601">
    <property type="entry name" value="beta-lactamase/transpeptidase-like"/>
    <property type="match status" value="1"/>
</dbReference>
<dbReference type="PANTHER" id="PTHR43283:SF3">
    <property type="entry name" value="BETA-LACTAMASE FAMILY PROTEIN (AFU_ORTHOLOGUE AFUA_5G07500)"/>
    <property type="match status" value="1"/>
</dbReference>
<dbReference type="Pfam" id="PF00144">
    <property type="entry name" value="Beta-lactamase"/>
    <property type="match status" value="1"/>
</dbReference>
<protein>
    <submittedName>
        <fullName evidence="2">Serine hydrolase domain-containing protein</fullName>
        <ecNumber evidence="2">3.-.-.-</ecNumber>
    </submittedName>
</protein>
<gene>
    <name evidence="2" type="ORF">ACFQ27_05000</name>
</gene>
<proteinExistence type="predicted"/>
<dbReference type="InterPro" id="IPR050789">
    <property type="entry name" value="Diverse_Enzym_Activities"/>
</dbReference>
<evidence type="ECO:0000259" key="1">
    <source>
        <dbReference type="Pfam" id="PF00144"/>
    </source>
</evidence>